<proteinExistence type="predicted"/>
<dbReference type="GO" id="GO:0046872">
    <property type="term" value="F:metal ion binding"/>
    <property type="evidence" value="ECO:0007669"/>
    <property type="project" value="UniProtKB-KW"/>
</dbReference>
<dbReference type="GeneID" id="95355570"/>
<organism evidence="8 9">
    <name type="scientific">Kitasatospora indigofera</name>
    <dbReference type="NCBI Taxonomy" id="67307"/>
    <lineage>
        <taxon>Bacteria</taxon>
        <taxon>Bacillati</taxon>
        <taxon>Actinomycetota</taxon>
        <taxon>Actinomycetes</taxon>
        <taxon>Kitasatosporales</taxon>
        <taxon>Streptomycetaceae</taxon>
        <taxon>Kitasatospora</taxon>
    </lineage>
</organism>
<evidence type="ECO:0000256" key="1">
    <source>
        <dbReference type="ARBA" id="ARBA00001927"/>
    </source>
</evidence>
<dbReference type="GO" id="GO:0051538">
    <property type="term" value="F:3 iron, 4 sulfur cluster binding"/>
    <property type="evidence" value="ECO:0007669"/>
    <property type="project" value="UniProtKB-KW"/>
</dbReference>
<dbReference type="InterPro" id="IPR051269">
    <property type="entry name" value="Fe-S_cluster_ET"/>
</dbReference>
<dbReference type="RefSeq" id="WP_190213333.1">
    <property type="nucleotide sequence ID" value="NZ_BNBO01000034.1"/>
</dbReference>
<keyword evidence="5" id="KW-0408">Iron</keyword>
<reference evidence="8" key="2">
    <citation type="submission" date="2020-09" db="EMBL/GenBank/DDBJ databases">
        <authorList>
            <person name="Sun Q."/>
            <person name="Ohkuma M."/>
        </authorList>
    </citation>
    <scope>NUCLEOTIDE SEQUENCE</scope>
    <source>
        <strain evidence="8">JCM 4646</strain>
    </source>
</reference>
<keyword evidence="4" id="KW-0249">Electron transport</keyword>
<name>A0A919G502_9ACTN</name>
<evidence type="ECO:0000256" key="2">
    <source>
        <dbReference type="ARBA" id="ARBA00022448"/>
    </source>
</evidence>
<keyword evidence="6" id="KW-0411">Iron-sulfur</keyword>
<dbReference type="SUPFAM" id="SSF54862">
    <property type="entry name" value="4Fe-4S ferredoxins"/>
    <property type="match status" value="1"/>
</dbReference>
<gene>
    <name evidence="8" type="ORF">GCM10018781_52020</name>
</gene>
<evidence type="ECO:0000313" key="8">
    <source>
        <dbReference type="EMBL" id="GHH77804.1"/>
    </source>
</evidence>
<dbReference type="Proteomes" id="UP000617734">
    <property type="component" value="Unassembled WGS sequence"/>
</dbReference>
<dbReference type="Pfam" id="PF13459">
    <property type="entry name" value="Fer4_15"/>
    <property type="match status" value="1"/>
</dbReference>
<evidence type="ECO:0000256" key="5">
    <source>
        <dbReference type="ARBA" id="ARBA00023004"/>
    </source>
</evidence>
<protein>
    <recommendedName>
        <fullName evidence="10">Ferredoxin</fullName>
    </recommendedName>
</protein>
<keyword evidence="3" id="KW-0479">Metal-binding</keyword>
<comment type="cofactor">
    <cofactor evidence="1">
        <name>[3Fe-4S] cluster</name>
        <dbReference type="ChEBI" id="CHEBI:21137"/>
    </cofactor>
</comment>
<evidence type="ECO:0000256" key="6">
    <source>
        <dbReference type="ARBA" id="ARBA00023014"/>
    </source>
</evidence>
<dbReference type="PANTHER" id="PTHR36923:SF3">
    <property type="entry name" value="FERREDOXIN"/>
    <property type="match status" value="1"/>
</dbReference>
<evidence type="ECO:0000256" key="7">
    <source>
        <dbReference type="ARBA" id="ARBA00023291"/>
    </source>
</evidence>
<evidence type="ECO:0000256" key="3">
    <source>
        <dbReference type="ARBA" id="ARBA00022723"/>
    </source>
</evidence>
<evidence type="ECO:0008006" key="10">
    <source>
        <dbReference type="Google" id="ProtNLM"/>
    </source>
</evidence>
<keyword evidence="7" id="KW-0003">3Fe-4S</keyword>
<comment type="caution">
    <text evidence="8">The sequence shown here is derived from an EMBL/GenBank/DDBJ whole genome shotgun (WGS) entry which is preliminary data.</text>
</comment>
<dbReference type="Gene3D" id="3.30.70.20">
    <property type="match status" value="1"/>
</dbReference>
<keyword evidence="2" id="KW-0813">Transport</keyword>
<dbReference type="EMBL" id="BNBO01000034">
    <property type="protein sequence ID" value="GHH77804.1"/>
    <property type="molecule type" value="Genomic_DNA"/>
</dbReference>
<dbReference type="PANTHER" id="PTHR36923">
    <property type="entry name" value="FERREDOXIN"/>
    <property type="match status" value="1"/>
</dbReference>
<accession>A0A919G502</accession>
<reference evidence="8" key="1">
    <citation type="journal article" date="2014" name="Int. J. Syst. Evol. Microbiol.">
        <title>Complete genome sequence of Corynebacterium casei LMG S-19264T (=DSM 44701T), isolated from a smear-ripened cheese.</title>
        <authorList>
            <consortium name="US DOE Joint Genome Institute (JGI-PGF)"/>
            <person name="Walter F."/>
            <person name="Albersmeier A."/>
            <person name="Kalinowski J."/>
            <person name="Ruckert C."/>
        </authorList>
    </citation>
    <scope>NUCLEOTIDE SEQUENCE</scope>
    <source>
        <strain evidence="8">JCM 4646</strain>
    </source>
</reference>
<keyword evidence="9" id="KW-1185">Reference proteome</keyword>
<evidence type="ECO:0000313" key="9">
    <source>
        <dbReference type="Proteomes" id="UP000617734"/>
    </source>
</evidence>
<evidence type="ECO:0000256" key="4">
    <source>
        <dbReference type="ARBA" id="ARBA00022982"/>
    </source>
</evidence>
<sequence>MRIWIDQATCQNSGLCEEEAPELFGIGNDFLAYVRQDGRLLEEPGGEESQAEVPEHLQELAELTARACPASCIHLID</sequence>
<dbReference type="AlphaFoldDB" id="A0A919G502"/>